<dbReference type="Pfam" id="PF02362">
    <property type="entry name" value="B3"/>
    <property type="match status" value="1"/>
</dbReference>
<dbReference type="AlphaFoldDB" id="A0A2T8IBN6"/>
<organism evidence="7">
    <name type="scientific">Panicum hallii</name>
    <dbReference type="NCBI Taxonomy" id="206008"/>
    <lineage>
        <taxon>Eukaryota</taxon>
        <taxon>Viridiplantae</taxon>
        <taxon>Streptophyta</taxon>
        <taxon>Embryophyta</taxon>
        <taxon>Tracheophyta</taxon>
        <taxon>Spermatophyta</taxon>
        <taxon>Magnoliopsida</taxon>
        <taxon>Liliopsida</taxon>
        <taxon>Poales</taxon>
        <taxon>Poaceae</taxon>
        <taxon>PACMAD clade</taxon>
        <taxon>Panicoideae</taxon>
        <taxon>Panicodae</taxon>
        <taxon>Paniceae</taxon>
        <taxon>Panicinae</taxon>
        <taxon>Panicum</taxon>
        <taxon>Panicum sect. Panicum</taxon>
    </lineage>
</organism>
<evidence type="ECO:0000256" key="4">
    <source>
        <dbReference type="ARBA" id="ARBA00023163"/>
    </source>
</evidence>
<dbReference type="InterPro" id="IPR015300">
    <property type="entry name" value="DNA-bd_pseudobarrel_sf"/>
</dbReference>
<dbReference type="PANTHER" id="PTHR31674:SF86">
    <property type="entry name" value="B3 DOMAIN-CONTAINING PROTEIN OS04G0347400-RELATED"/>
    <property type="match status" value="1"/>
</dbReference>
<dbReference type="SMART" id="SM01019">
    <property type="entry name" value="B3"/>
    <property type="match status" value="1"/>
</dbReference>
<dbReference type="PANTHER" id="PTHR31674">
    <property type="entry name" value="B3 DOMAIN-CONTAINING PROTEIN REM-LIKE 3-RELATED"/>
    <property type="match status" value="1"/>
</dbReference>
<dbReference type="CDD" id="cd10017">
    <property type="entry name" value="B3_DNA"/>
    <property type="match status" value="1"/>
</dbReference>
<sequence length="117" mass="13097">MVPLTPNKASSKEKCAFEIGPPAWVKEINTSTMENVFSLPLAFCEALGLREPCTITLKTSMSSTTSWQARVVPYKYCNHLGGSGWKRFCQENRIKEGDVCTFNIVGTKLWHVVVARQ</sequence>
<dbReference type="GO" id="GO:0003677">
    <property type="term" value="F:DNA binding"/>
    <property type="evidence" value="ECO:0007669"/>
    <property type="project" value="UniProtKB-KW"/>
</dbReference>
<evidence type="ECO:0000256" key="3">
    <source>
        <dbReference type="ARBA" id="ARBA00023125"/>
    </source>
</evidence>
<dbReference type="InterPro" id="IPR039218">
    <property type="entry name" value="REM_fam"/>
</dbReference>
<feature type="domain" description="TF-B3" evidence="6">
    <location>
        <begin position="22"/>
        <end position="117"/>
    </location>
</feature>
<proteinExistence type="predicted"/>
<dbReference type="Proteomes" id="UP000243499">
    <property type="component" value="Chromosome 7"/>
</dbReference>
<evidence type="ECO:0000256" key="1">
    <source>
        <dbReference type="ARBA" id="ARBA00004123"/>
    </source>
</evidence>
<dbReference type="GO" id="GO:0005634">
    <property type="term" value="C:nucleus"/>
    <property type="evidence" value="ECO:0007669"/>
    <property type="project" value="UniProtKB-SubCell"/>
</dbReference>
<dbReference type="Gramene" id="PVH35093">
    <property type="protein sequence ID" value="PVH35093"/>
    <property type="gene ID" value="PAHAL_7G105100"/>
</dbReference>
<gene>
    <name evidence="7" type="ORF">PAHAL_7G105100</name>
</gene>
<accession>A0A2T8IBN6</accession>
<evidence type="ECO:0000313" key="7">
    <source>
        <dbReference type="EMBL" id="PVH35093.1"/>
    </source>
</evidence>
<dbReference type="PROSITE" id="PS50863">
    <property type="entry name" value="B3"/>
    <property type="match status" value="1"/>
</dbReference>
<keyword evidence="5" id="KW-0539">Nucleus</keyword>
<reference evidence="7" key="1">
    <citation type="submission" date="2018-04" db="EMBL/GenBank/DDBJ databases">
        <title>WGS assembly of Panicum hallii.</title>
        <authorList>
            <person name="Lovell J."/>
            <person name="Jenkins J."/>
            <person name="Lowry D."/>
            <person name="Mamidi S."/>
            <person name="Sreedasyam A."/>
            <person name="Weng X."/>
            <person name="Barry K."/>
            <person name="Bonette J."/>
            <person name="Campitelli B."/>
            <person name="Daum C."/>
            <person name="Gordon S."/>
            <person name="Gould B."/>
            <person name="Lipzen A."/>
            <person name="Macqueen A."/>
            <person name="Palacio-Mejia J."/>
            <person name="Plott C."/>
            <person name="Shakirov E."/>
            <person name="Shu S."/>
            <person name="Yoshinaga Y."/>
            <person name="Zane M."/>
            <person name="Rokhsar D."/>
            <person name="Grimwood J."/>
            <person name="Schmutz J."/>
            <person name="Juenger T."/>
        </authorList>
    </citation>
    <scope>NUCLEOTIDE SEQUENCE [LARGE SCALE GENOMIC DNA]</scope>
    <source>
        <strain evidence="7">FIL2</strain>
    </source>
</reference>
<name>A0A2T8IBN6_9POAL</name>
<keyword evidence="3" id="KW-0238">DNA-binding</keyword>
<evidence type="ECO:0000256" key="5">
    <source>
        <dbReference type="ARBA" id="ARBA00023242"/>
    </source>
</evidence>
<evidence type="ECO:0000259" key="6">
    <source>
        <dbReference type="PROSITE" id="PS50863"/>
    </source>
</evidence>
<dbReference type="Gene3D" id="2.40.330.10">
    <property type="entry name" value="DNA-binding pseudobarrel domain"/>
    <property type="match status" value="1"/>
</dbReference>
<comment type="subcellular location">
    <subcellularLocation>
        <location evidence="1">Nucleus</location>
    </subcellularLocation>
</comment>
<dbReference type="EMBL" id="CM008052">
    <property type="protein sequence ID" value="PVH35093.1"/>
    <property type="molecule type" value="Genomic_DNA"/>
</dbReference>
<evidence type="ECO:0000256" key="2">
    <source>
        <dbReference type="ARBA" id="ARBA00023015"/>
    </source>
</evidence>
<dbReference type="SUPFAM" id="SSF101936">
    <property type="entry name" value="DNA-binding pseudobarrel domain"/>
    <property type="match status" value="1"/>
</dbReference>
<keyword evidence="2" id="KW-0805">Transcription regulation</keyword>
<dbReference type="InterPro" id="IPR003340">
    <property type="entry name" value="B3_DNA-bd"/>
</dbReference>
<keyword evidence="4" id="KW-0804">Transcription</keyword>
<protein>
    <recommendedName>
        <fullName evidence="6">TF-B3 domain-containing protein</fullName>
    </recommendedName>
</protein>